<name>A0ABP2KHX4_STRVE</name>
<dbReference type="EMBL" id="AEVI01000061">
    <property type="protein sequence ID" value="EFX95854.1"/>
    <property type="molecule type" value="Genomic_DNA"/>
</dbReference>
<reference evidence="1 2" key="1">
    <citation type="submission" date="2011-01" db="EMBL/GenBank/DDBJ databases">
        <authorList>
            <person name="Muzny D."/>
            <person name="Qin X."/>
            <person name="Buhay C."/>
            <person name="Dugan-Rocha S."/>
            <person name="Ding Y."/>
            <person name="Chen G."/>
            <person name="Hawes A."/>
            <person name="Holder M."/>
            <person name="Jhangiani S."/>
            <person name="Johnson A."/>
            <person name="Khan Z."/>
            <person name="Li Z."/>
            <person name="Liu W."/>
            <person name="Liu X."/>
            <person name="Perez L."/>
            <person name="Shen H."/>
            <person name="Wang Q."/>
            <person name="Watt J."/>
            <person name="Xi L."/>
            <person name="Xin Y."/>
            <person name="Zhou J."/>
            <person name="Deng J."/>
            <person name="Jiang H."/>
            <person name="Liu Y."/>
            <person name="Qu J."/>
            <person name="Song X.-Z."/>
            <person name="Zhang L."/>
            <person name="Villasana D."/>
            <person name="Johnson A."/>
            <person name="Liu J."/>
            <person name="Liyanage D."/>
            <person name="Lorensuhewa L."/>
            <person name="Robinson T."/>
            <person name="Song A."/>
            <person name="Song B.-B."/>
            <person name="Dinh H."/>
            <person name="Thornton R."/>
            <person name="Coyle M."/>
            <person name="Francisco L."/>
            <person name="Jackson L."/>
            <person name="Javaid M."/>
            <person name="Korchina V."/>
            <person name="Kovar C."/>
            <person name="Mata R."/>
            <person name="Mathew T."/>
            <person name="Ngo R."/>
            <person name="Nguyen L."/>
            <person name="Nguyen N."/>
            <person name="Okwuonu G."/>
            <person name="Ongeri F."/>
            <person name="Pham C."/>
            <person name="Simmons D."/>
            <person name="Wilczek-Boney K."/>
            <person name="Hale W."/>
            <person name="Jakkamsetti A."/>
            <person name="Pham P."/>
            <person name="Ruth R."/>
            <person name="San Lucas F."/>
            <person name="Warren J."/>
            <person name="Zhang J."/>
            <person name="Zhao Z."/>
            <person name="Zhou C."/>
            <person name="Zhu D."/>
            <person name="Lee S."/>
            <person name="Bess C."/>
            <person name="Blankenburg K."/>
            <person name="Forbes L."/>
            <person name="Fu Q."/>
            <person name="Gubbala S."/>
            <person name="Hirani K."/>
            <person name="Jayaseelan J.C."/>
            <person name="Lara F."/>
            <person name="Munidasa M."/>
            <person name="Palculict T."/>
            <person name="Patil S."/>
            <person name="Pu L.-L."/>
            <person name="Saada N."/>
            <person name="Tang L."/>
            <person name="Weissenberger G."/>
            <person name="Zhu Y."/>
            <person name="Hemphill L."/>
            <person name="Shang Y."/>
            <person name="Youmans B."/>
            <person name="Ayvaz T."/>
            <person name="Ross M."/>
            <person name="Santibanez J."/>
            <person name="Aqrawi P."/>
            <person name="Gross S."/>
            <person name="Joshi V."/>
            <person name="Fowler G."/>
            <person name="Nazareth L."/>
            <person name="Reid J."/>
            <person name="Worley K."/>
            <person name="Petrosino J."/>
            <person name="Highlander S."/>
            <person name="Gibbs R."/>
        </authorList>
    </citation>
    <scope>NUCLEOTIDE SEQUENCE [LARGE SCALE GENOMIC DNA]</scope>
    <source>
        <strain evidence="1 2">ATCC 49124</strain>
    </source>
</reference>
<comment type="caution">
    <text evidence="1">The sequence shown here is derived from an EMBL/GenBank/DDBJ whole genome shotgun (WGS) entry which is preliminary data.</text>
</comment>
<accession>A0ABP2KHX4</accession>
<gene>
    <name evidence="1" type="ORF">HMPREF9425_1248</name>
</gene>
<sequence>MKEMTMINFLEAVKHQLHQFVETGHSKPIHLMQNHLINDIYRAIDNKQMVMLTSNQKIYKGYINRYDSQRQAIFIEQDKVISMIELKDIKRLKIISQRG</sequence>
<dbReference type="Proteomes" id="UP000003697">
    <property type="component" value="Unassembled WGS sequence"/>
</dbReference>
<evidence type="ECO:0000313" key="2">
    <source>
        <dbReference type="Proteomes" id="UP000003697"/>
    </source>
</evidence>
<evidence type="ECO:0000313" key="1">
    <source>
        <dbReference type="EMBL" id="EFX95854.1"/>
    </source>
</evidence>
<organism evidence="1 2">
    <name type="scientific">Streptococcus vestibularis ATCC 49124</name>
    <dbReference type="NCBI Taxonomy" id="889206"/>
    <lineage>
        <taxon>Bacteria</taxon>
        <taxon>Bacillati</taxon>
        <taxon>Bacillota</taxon>
        <taxon>Bacilli</taxon>
        <taxon>Lactobacillales</taxon>
        <taxon>Streptococcaceae</taxon>
        <taxon>Streptococcus</taxon>
    </lineage>
</organism>
<keyword evidence="2" id="KW-1185">Reference proteome</keyword>
<protein>
    <recommendedName>
        <fullName evidence="3">YolD-like protein</fullName>
    </recommendedName>
</protein>
<evidence type="ECO:0008006" key="3">
    <source>
        <dbReference type="Google" id="ProtNLM"/>
    </source>
</evidence>
<proteinExistence type="predicted"/>